<dbReference type="Gene3D" id="2.60.120.620">
    <property type="entry name" value="q2cbj1_9rhob like domain"/>
    <property type="match status" value="1"/>
</dbReference>
<dbReference type="Pfam" id="PF05721">
    <property type="entry name" value="PhyH"/>
    <property type="match status" value="1"/>
</dbReference>
<dbReference type="EMBL" id="CP048222">
    <property type="protein sequence ID" value="QHT70203.1"/>
    <property type="molecule type" value="Genomic_DNA"/>
</dbReference>
<evidence type="ECO:0000313" key="1">
    <source>
        <dbReference type="EMBL" id="QHT70203.1"/>
    </source>
</evidence>
<dbReference type="KEGG" id="rhoz:GXP67_27935"/>
<evidence type="ECO:0008006" key="3">
    <source>
        <dbReference type="Google" id="ProtNLM"/>
    </source>
</evidence>
<protein>
    <recommendedName>
        <fullName evidence="3">Phytanoyl-CoA dioxygenase family protein</fullName>
    </recommendedName>
</protein>
<organism evidence="1 2">
    <name type="scientific">Rhodocytophaga rosea</name>
    <dbReference type="NCBI Taxonomy" id="2704465"/>
    <lineage>
        <taxon>Bacteria</taxon>
        <taxon>Pseudomonadati</taxon>
        <taxon>Bacteroidota</taxon>
        <taxon>Cytophagia</taxon>
        <taxon>Cytophagales</taxon>
        <taxon>Rhodocytophagaceae</taxon>
        <taxon>Rhodocytophaga</taxon>
    </lineage>
</organism>
<name>A0A6C0GRI0_9BACT</name>
<dbReference type="RefSeq" id="WP_162446185.1">
    <property type="nucleotide sequence ID" value="NZ_CP048222.1"/>
</dbReference>
<proteinExistence type="predicted"/>
<dbReference type="SUPFAM" id="SSF51197">
    <property type="entry name" value="Clavaminate synthase-like"/>
    <property type="match status" value="1"/>
</dbReference>
<gene>
    <name evidence="1" type="ORF">GXP67_27935</name>
</gene>
<dbReference type="GO" id="GO:0016706">
    <property type="term" value="F:2-oxoglutarate-dependent dioxygenase activity"/>
    <property type="evidence" value="ECO:0007669"/>
    <property type="project" value="UniProtKB-ARBA"/>
</dbReference>
<dbReference type="AlphaFoldDB" id="A0A6C0GRI0"/>
<keyword evidence="2" id="KW-1185">Reference proteome</keyword>
<sequence>MNTLYFDSAMEDNARRQLLYNGQLFIYSPSKSALALCEFARELIYDHFGNVNPTVAQYHIPTEKYTEILSELKPKFINHPHSRHLVQNILKELGCDLNKTYFDLPRMRTSTSDQYLTTGLAYSFQAHRDTWFSAPLSQLNWWIPIFDIEPENCLAFHPNYWDNPIKNSSVGYSCHEWYAEGRRIASLKLKDTRKRPEPLESIDTSQQIRVICKVGGIILFSGAQMHSTVPNTSGKTRWSIDFRTVHIDDVVTQNGAPNIDNYCTGTLLGDFMRASDLAFIPDKLIHRYEKGTPVINKSKPVNLFA</sequence>
<evidence type="ECO:0000313" key="2">
    <source>
        <dbReference type="Proteomes" id="UP000480178"/>
    </source>
</evidence>
<dbReference type="InterPro" id="IPR008775">
    <property type="entry name" value="Phytyl_CoA_dOase-like"/>
</dbReference>
<reference evidence="1 2" key="1">
    <citation type="submission" date="2020-01" db="EMBL/GenBank/DDBJ databases">
        <authorList>
            <person name="Kim M.K."/>
        </authorList>
    </citation>
    <scope>NUCLEOTIDE SEQUENCE [LARGE SCALE GENOMIC DNA]</scope>
    <source>
        <strain evidence="1 2">172606-1</strain>
    </source>
</reference>
<accession>A0A6C0GRI0</accession>
<dbReference type="Proteomes" id="UP000480178">
    <property type="component" value="Chromosome"/>
</dbReference>